<dbReference type="GO" id="GO:0004222">
    <property type="term" value="F:metalloendopeptidase activity"/>
    <property type="evidence" value="ECO:0007669"/>
    <property type="project" value="UniProtKB-UniRule"/>
</dbReference>
<feature type="binding site" evidence="8">
    <location>
        <position position="149"/>
    </location>
    <ligand>
        <name>Zn(2+)</name>
        <dbReference type="ChEBI" id="CHEBI:29105"/>
        <note>catalytic</note>
    </ligand>
</feature>
<evidence type="ECO:0000313" key="13">
    <source>
        <dbReference type="Proteomes" id="UP000287033"/>
    </source>
</evidence>
<dbReference type="SMART" id="SM00235">
    <property type="entry name" value="ZnMc"/>
    <property type="match status" value="1"/>
</dbReference>
<evidence type="ECO:0000256" key="6">
    <source>
        <dbReference type="ARBA" id="ARBA00023157"/>
    </source>
</evidence>
<evidence type="ECO:0000256" key="3">
    <source>
        <dbReference type="ARBA" id="ARBA00022801"/>
    </source>
</evidence>
<feature type="domain" description="Peptidase M12A" evidence="11">
    <location>
        <begin position="48"/>
        <end position="249"/>
    </location>
</feature>
<sequence>MADDLQGQWNISDPDIFNIILRVNKELLERTGNKVLQYGDILVDTSRNAMICPEGGDTCLWPTSKDGNVYVPYALNETYNENQRRKIKKALDEIGALTCVKFYYKRRNDQNYVNVQPGPACYSSVGFGRNGRILSLKNPECIHFGVISHEFLHAIGFQHEQSRSDRDLYIQIIWENISDDLKYNFNKLDTNNLGTKYDYGSVMQYGRTAFSKNGRPTMVPIPDSDIELGQMRGLSTVDVYKVNKLYKCKVCGNSFVADTGRLTSPNYPGLYPNNADCKWLIRAKRHLKILLEFSDFQIQEFAGCIGDRLTIYDGSSVEDNVLEGPACGAENPAVISKRNELFITFITSRTYQSTGFAATYRFIKCGHMKKDRRGIIESKSHPFKEVHCFWAILIKRRYKIIMEFEGTGKSQKGNCTENSLIIYDAARTPPITAEIFCNNASLSLPFVVSTGRALVLEFQHVPSIFNRGFKIAYDTFVIFSTLILVSSATK</sequence>
<dbReference type="PRINTS" id="PR00480">
    <property type="entry name" value="ASTACIN"/>
</dbReference>
<dbReference type="GO" id="GO:0006508">
    <property type="term" value="P:proteolysis"/>
    <property type="evidence" value="ECO:0007669"/>
    <property type="project" value="UniProtKB-KW"/>
</dbReference>
<dbReference type="InterPro" id="IPR000859">
    <property type="entry name" value="CUB_dom"/>
</dbReference>
<comment type="caution">
    <text evidence="12">The sequence shown here is derived from an EMBL/GenBank/DDBJ whole genome shotgun (WGS) entry which is preliminary data.</text>
</comment>
<dbReference type="Proteomes" id="UP000287033">
    <property type="component" value="Unassembled WGS sequence"/>
</dbReference>
<dbReference type="AlphaFoldDB" id="A0A401SZL1"/>
<evidence type="ECO:0000256" key="5">
    <source>
        <dbReference type="ARBA" id="ARBA00023049"/>
    </source>
</evidence>
<dbReference type="Pfam" id="PF00431">
    <property type="entry name" value="CUB"/>
    <property type="match status" value="2"/>
</dbReference>
<keyword evidence="5 8" id="KW-0482">Metalloprotease</keyword>
<evidence type="ECO:0000256" key="9">
    <source>
        <dbReference type="RuleBase" id="RU361183"/>
    </source>
</evidence>
<evidence type="ECO:0000256" key="2">
    <source>
        <dbReference type="ARBA" id="ARBA00022723"/>
    </source>
</evidence>
<dbReference type="EC" id="3.4.24.-" evidence="9"/>
<dbReference type="SUPFAM" id="SSF49854">
    <property type="entry name" value="Spermadhesin, CUB domain"/>
    <property type="match status" value="2"/>
</dbReference>
<dbReference type="Gene3D" id="2.60.120.290">
    <property type="entry name" value="Spermadhesin, CUB domain"/>
    <property type="match status" value="2"/>
</dbReference>
<feature type="domain" description="CUB" evidence="10">
    <location>
        <begin position="251"/>
        <end position="363"/>
    </location>
</feature>
<organism evidence="12 13">
    <name type="scientific">Chiloscyllium punctatum</name>
    <name type="common">Brownbanded bambooshark</name>
    <name type="synonym">Hemiscyllium punctatum</name>
    <dbReference type="NCBI Taxonomy" id="137246"/>
    <lineage>
        <taxon>Eukaryota</taxon>
        <taxon>Metazoa</taxon>
        <taxon>Chordata</taxon>
        <taxon>Craniata</taxon>
        <taxon>Vertebrata</taxon>
        <taxon>Chondrichthyes</taxon>
        <taxon>Elasmobranchii</taxon>
        <taxon>Galeomorphii</taxon>
        <taxon>Galeoidea</taxon>
        <taxon>Orectolobiformes</taxon>
        <taxon>Hemiscylliidae</taxon>
        <taxon>Chiloscyllium</taxon>
    </lineage>
</organism>
<dbReference type="InterPro" id="IPR024079">
    <property type="entry name" value="MetalloPept_cat_dom_sf"/>
</dbReference>
<keyword evidence="3 8" id="KW-0378">Hydrolase</keyword>
<dbReference type="OMA" id="TYSPLMH"/>
<dbReference type="InterPro" id="IPR001506">
    <property type="entry name" value="Peptidase_M12A"/>
</dbReference>
<evidence type="ECO:0000256" key="7">
    <source>
        <dbReference type="PROSITE-ProRule" id="PRU00059"/>
    </source>
</evidence>
<dbReference type="InterPro" id="IPR035914">
    <property type="entry name" value="Sperma_CUB_dom_sf"/>
</dbReference>
<dbReference type="FunFam" id="2.60.120.290:FF:000013">
    <property type="entry name" value="Membrane frizzled-related protein"/>
    <property type="match status" value="1"/>
</dbReference>
<gene>
    <name evidence="12" type="ORF">chiPu_0014309</name>
</gene>
<feature type="domain" description="CUB" evidence="10">
    <location>
        <begin position="365"/>
        <end position="476"/>
    </location>
</feature>
<proteinExistence type="predicted"/>
<feature type="active site" evidence="8">
    <location>
        <position position="150"/>
    </location>
</feature>
<evidence type="ECO:0000259" key="10">
    <source>
        <dbReference type="PROSITE" id="PS01180"/>
    </source>
</evidence>
<accession>A0A401SZL1</accession>
<keyword evidence="2 8" id="KW-0479">Metal-binding</keyword>
<dbReference type="PANTHER" id="PTHR10127:SF899">
    <property type="entry name" value="ASTACIN-LIKE METALLOENDOPEPTIDASE-RELATED"/>
    <property type="match status" value="1"/>
</dbReference>
<protein>
    <recommendedName>
        <fullName evidence="9">Metalloendopeptidase</fullName>
        <ecNumber evidence="9">3.4.24.-</ecNumber>
    </recommendedName>
</protein>
<dbReference type="PANTHER" id="PTHR10127">
    <property type="entry name" value="DISCOIDIN, CUB, EGF, LAMININ , AND ZINC METALLOPROTEASE DOMAIN CONTAINING"/>
    <property type="match status" value="1"/>
</dbReference>
<dbReference type="OrthoDB" id="291007at2759"/>
<dbReference type="PROSITE" id="PS01180">
    <property type="entry name" value="CUB"/>
    <property type="match status" value="2"/>
</dbReference>
<evidence type="ECO:0000256" key="1">
    <source>
        <dbReference type="ARBA" id="ARBA00022670"/>
    </source>
</evidence>
<reference evidence="12 13" key="1">
    <citation type="journal article" date="2018" name="Nat. Ecol. Evol.">
        <title>Shark genomes provide insights into elasmobranch evolution and the origin of vertebrates.</title>
        <authorList>
            <person name="Hara Y"/>
            <person name="Yamaguchi K"/>
            <person name="Onimaru K"/>
            <person name="Kadota M"/>
            <person name="Koyanagi M"/>
            <person name="Keeley SD"/>
            <person name="Tatsumi K"/>
            <person name="Tanaka K"/>
            <person name="Motone F"/>
            <person name="Kageyama Y"/>
            <person name="Nozu R"/>
            <person name="Adachi N"/>
            <person name="Nishimura O"/>
            <person name="Nakagawa R"/>
            <person name="Tanegashima C"/>
            <person name="Kiyatake I"/>
            <person name="Matsumoto R"/>
            <person name="Murakumo K"/>
            <person name="Nishida K"/>
            <person name="Terakita A"/>
            <person name="Kuratani S"/>
            <person name="Sato K"/>
            <person name="Hyodo S Kuraku.S."/>
        </authorList>
    </citation>
    <scope>NUCLEOTIDE SEQUENCE [LARGE SCALE GENOMIC DNA]</scope>
</reference>
<comment type="caution">
    <text evidence="7">Lacks conserved residue(s) required for the propagation of feature annotation.</text>
</comment>
<dbReference type="CDD" id="cd00041">
    <property type="entry name" value="CUB"/>
    <property type="match status" value="1"/>
</dbReference>
<dbReference type="STRING" id="137246.A0A401SZL1"/>
<dbReference type="Gene3D" id="3.40.390.10">
    <property type="entry name" value="Collagenase (Catalytic Domain)"/>
    <property type="match status" value="1"/>
</dbReference>
<dbReference type="GO" id="GO:0008270">
    <property type="term" value="F:zinc ion binding"/>
    <property type="evidence" value="ECO:0007669"/>
    <property type="project" value="UniProtKB-UniRule"/>
</dbReference>
<keyword evidence="13" id="KW-1185">Reference proteome</keyword>
<dbReference type="PROSITE" id="PS51864">
    <property type="entry name" value="ASTACIN"/>
    <property type="match status" value="1"/>
</dbReference>
<feature type="binding site" evidence="8">
    <location>
        <position position="153"/>
    </location>
    <ligand>
        <name>Zn(2+)</name>
        <dbReference type="ChEBI" id="CHEBI:29105"/>
        <note>catalytic</note>
    </ligand>
</feature>
<keyword evidence="4 8" id="KW-0862">Zinc</keyword>
<feature type="binding site" evidence="8">
    <location>
        <position position="159"/>
    </location>
    <ligand>
        <name>Zn(2+)</name>
        <dbReference type="ChEBI" id="CHEBI:29105"/>
        <note>catalytic</note>
    </ligand>
</feature>
<keyword evidence="6" id="KW-1015">Disulfide bond</keyword>
<comment type="cofactor">
    <cofactor evidence="8 9">
        <name>Zn(2+)</name>
        <dbReference type="ChEBI" id="CHEBI:29105"/>
    </cofactor>
    <text evidence="8 9">Binds 1 zinc ion per subunit.</text>
</comment>
<evidence type="ECO:0000259" key="11">
    <source>
        <dbReference type="PROSITE" id="PS51864"/>
    </source>
</evidence>
<keyword evidence="1 8" id="KW-0645">Protease</keyword>
<evidence type="ECO:0000313" key="12">
    <source>
        <dbReference type="EMBL" id="GCC35821.1"/>
    </source>
</evidence>
<evidence type="ECO:0000256" key="8">
    <source>
        <dbReference type="PROSITE-ProRule" id="PRU01211"/>
    </source>
</evidence>
<dbReference type="InterPro" id="IPR006026">
    <property type="entry name" value="Peptidase_Metallo"/>
</dbReference>
<dbReference type="EMBL" id="BEZZ01000747">
    <property type="protein sequence ID" value="GCC35821.1"/>
    <property type="molecule type" value="Genomic_DNA"/>
</dbReference>
<evidence type="ECO:0000256" key="4">
    <source>
        <dbReference type="ARBA" id="ARBA00022833"/>
    </source>
</evidence>
<dbReference type="SMART" id="SM00042">
    <property type="entry name" value="CUB"/>
    <property type="match status" value="2"/>
</dbReference>
<dbReference type="Pfam" id="PF01400">
    <property type="entry name" value="Astacin"/>
    <property type="match status" value="1"/>
</dbReference>
<dbReference type="SUPFAM" id="SSF55486">
    <property type="entry name" value="Metalloproteases ('zincins'), catalytic domain"/>
    <property type="match status" value="1"/>
</dbReference>
<name>A0A401SZL1_CHIPU</name>